<reference evidence="2" key="1">
    <citation type="submission" date="2019-08" db="EMBL/GenBank/DDBJ databases">
        <authorList>
            <person name="Kucharzyk K."/>
            <person name="Murdoch R.W."/>
            <person name="Higgins S."/>
            <person name="Loffler F."/>
        </authorList>
    </citation>
    <scope>NUCLEOTIDE SEQUENCE</scope>
</reference>
<accession>A0A645JDZ6</accession>
<sequence>MMSSGGGNDTEKILNAISTARSLGLIGNTDRNDRNDRNDRDDKNDRNDRNDRSGGLSDISVSENVEYMAGHDTIAQNDGIKAVKAAIPFLNREYQKHLFLAVKLIEMNDEFDKGSMNLQCQSIREGSDDEQKESMLRAIRGQIGNESARKLDVVLKMMEAKKIAAKLK</sequence>
<gene>
    <name evidence="2" type="ORF">SDC9_209555</name>
</gene>
<dbReference type="AlphaFoldDB" id="A0A645JDZ6"/>
<dbReference type="EMBL" id="VSSQ01138970">
    <property type="protein sequence ID" value="MPN61811.1"/>
    <property type="molecule type" value="Genomic_DNA"/>
</dbReference>
<evidence type="ECO:0000256" key="1">
    <source>
        <dbReference type="SAM" id="MobiDB-lite"/>
    </source>
</evidence>
<proteinExistence type="predicted"/>
<name>A0A645JDZ6_9ZZZZ</name>
<feature type="region of interest" description="Disordered" evidence="1">
    <location>
        <begin position="26"/>
        <end position="59"/>
    </location>
</feature>
<comment type="caution">
    <text evidence="2">The sequence shown here is derived from an EMBL/GenBank/DDBJ whole genome shotgun (WGS) entry which is preliminary data.</text>
</comment>
<organism evidence="2">
    <name type="scientific">bioreactor metagenome</name>
    <dbReference type="NCBI Taxonomy" id="1076179"/>
    <lineage>
        <taxon>unclassified sequences</taxon>
        <taxon>metagenomes</taxon>
        <taxon>ecological metagenomes</taxon>
    </lineage>
</organism>
<protein>
    <submittedName>
        <fullName evidence="2">Uncharacterized protein</fullName>
    </submittedName>
</protein>
<evidence type="ECO:0000313" key="2">
    <source>
        <dbReference type="EMBL" id="MPN61811.1"/>
    </source>
</evidence>
<feature type="compositionally biased region" description="Basic and acidic residues" evidence="1">
    <location>
        <begin position="30"/>
        <end position="52"/>
    </location>
</feature>